<accession>A0ABR1BNR1</accession>
<keyword evidence="5" id="KW-0812">Transmembrane</keyword>
<keyword evidence="3" id="KW-0378">Hydrolase</keyword>
<feature type="transmembrane region" description="Helical" evidence="5">
    <location>
        <begin position="38"/>
        <end position="62"/>
    </location>
</feature>
<dbReference type="Proteomes" id="UP001303046">
    <property type="component" value="Unassembled WGS sequence"/>
</dbReference>
<dbReference type="InterPro" id="IPR013128">
    <property type="entry name" value="Peptidase_C1A"/>
</dbReference>
<keyword evidence="2" id="KW-0645">Protease</keyword>
<dbReference type="SUPFAM" id="SSF54001">
    <property type="entry name" value="Cysteine proteinases"/>
    <property type="match status" value="1"/>
</dbReference>
<keyword evidence="4" id="KW-0788">Thiol protease</keyword>
<organism evidence="7 8">
    <name type="scientific">Necator americanus</name>
    <name type="common">Human hookworm</name>
    <dbReference type="NCBI Taxonomy" id="51031"/>
    <lineage>
        <taxon>Eukaryota</taxon>
        <taxon>Metazoa</taxon>
        <taxon>Ecdysozoa</taxon>
        <taxon>Nematoda</taxon>
        <taxon>Chromadorea</taxon>
        <taxon>Rhabditida</taxon>
        <taxon>Rhabditina</taxon>
        <taxon>Rhabditomorpha</taxon>
        <taxon>Strongyloidea</taxon>
        <taxon>Ancylostomatidae</taxon>
        <taxon>Bunostominae</taxon>
        <taxon>Necator</taxon>
    </lineage>
</organism>
<keyword evidence="5" id="KW-0472">Membrane</keyword>
<keyword evidence="8" id="KW-1185">Reference proteome</keyword>
<evidence type="ECO:0000313" key="8">
    <source>
        <dbReference type="Proteomes" id="UP001303046"/>
    </source>
</evidence>
<dbReference type="Pfam" id="PF00112">
    <property type="entry name" value="Peptidase_C1"/>
    <property type="match status" value="1"/>
</dbReference>
<dbReference type="PROSITE" id="PS00139">
    <property type="entry name" value="THIOL_PROTEASE_CYS"/>
    <property type="match status" value="1"/>
</dbReference>
<dbReference type="PANTHER" id="PTHR12411">
    <property type="entry name" value="CYSTEINE PROTEASE FAMILY C1-RELATED"/>
    <property type="match status" value="1"/>
</dbReference>
<dbReference type="InterPro" id="IPR038765">
    <property type="entry name" value="Papain-like_cys_pep_sf"/>
</dbReference>
<dbReference type="EMBL" id="JAVFWL010000001">
    <property type="protein sequence ID" value="KAK6728064.1"/>
    <property type="molecule type" value="Genomic_DNA"/>
</dbReference>
<keyword evidence="5" id="KW-1133">Transmembrane helix</keyword>
<evidence type="ECO:0000256" key="5">
    <source>
        <dbReference type="SAM" id="Phobius"/>
    </source>
</evidence>
<proteinExistence type="inferred from homology"/>
<dbReference type="InterPro" id="IPR000169">
    <property type="entry name" value="Pept_cys_AS"/>
</dbReference>
<evidence type="ECO:0000259" key="6">
    <source>
        <dbReference type="SMART" id="SM00645"/>
    </source>
</evidence>
<sequence>MTDVRIRRRVLTREDEDMSEKERRNGSRQESRCSRNRCLLITAIVLSLIGIVIFTIVAILYIRSMNNWGDDGNTDEYLRKLVRQINDNSSSTWKAKFNKFGVKNRSYGFTYTRNSTAVREVVGELQKFFDSDAMKRHIQELADYPDSSLPTNFDARLKWPHCPSISRVPNQGGCGSCYAVAAAGVASDRACIHSNGTFRASFSEEDVLGCCEVCGNCYGGDPLKALVYWVNQGLVTGGRDGCRPYSFDLSCGVPCSPQTFFEAEKLRTCIRRCQNIYYQNRYEDDKHFASLAYSLYPRGMTVSDSNAEKTERSKVPTIIGHFNSTAASPLSLEQIRTIIKKEISLYGPTTMAFPVPEEFLHYSTGVFRPVEGFQSRIVYWHVVRLIGWGESDDGSHYWLAINSFGEHWGDSGTFKINTDQMEHYGLEYETALV</sequence>
<evidence type="ECO:0000256" key="1">
    <source>
        <dbReference type="ARBA" id="ARBA00008455"/>
    </source>
</evidence>
<name>A0ABR1BNR1_NECAM</name>
<evidence type="ECO:0000256" key="2">
    <source>
        <dbReference type="ARBA" id="ARBA00022670"/>
    </source>
</evidence>
<evidence type="ECO:0000313" key="7">
    <source>
        <dbReference type="EMBL" id="KAK6728064.1"/>
    </source>
</evidence>
<dbReference type="SMART" id="SM00645">
    <property type="entry name" value="Pept_C1"/>
    <property type="match status" value="1"/>
</dbReference>
<comment type="similarity">
    <text evidence="1">Belongs to the peptidase C1 family.</text>
</comment>
<dbReference type="InterPro" id="IPR000668">
    <property type="entry name" value="Peptidase_C1A_C"/>
</dbReference>
<dbReference type="CDD" id="cd02620">
    <property type="entry name" value="Peptidase_C1A_CathepsinB"/>
    <property type="match status" value="1"/>
</dbReference>
<evidence type="ECO:0000256" key="4">
    <source>
        <dbReference type="ARBA" id="ARBA00022807"/>
    </source>
</evidence>
<feature type="domain" description="Peptidase C1A papain C-terminal" evidence="6">
    <location>
        <begin position="149"/>
        <end position="432"/>
    </location>
</feature>
<gene>
    <name evidence="7" type="primary">Necator_chrI.g1741</name>
    <name evidence="7" type="ORF">RB195_005615</name>
</gene>
<reference evidence="7 8" key="1">
    <citation type="submission" date="2023-08" db="EMBL/GenBank/DDBJ databases">
        <title>A Necator americanus chromosomal reference genome.</title>
        <authorList>
            <person name="Ilik V."/>
            <person name="Petrzelkova K.J."/>
            <person name="Pardy F."/>
            <person name="Fuh T."/>
            <person name="Niatou-Singa F.S."/>
            <person name="Gouil Q."/>
            <person name="Baker L."/>
            <person name="Ritchie M.E."/>
            <person name="Jex A.R."/>
            <person name="Gazzola D."/>
            <person name="Li H."/>
            <person name="Toshio Fujiwara R."/>
            <person name="Zhan B."/>
            <person name="Aroian R.V."/>
            <person name="Pafco B."/>
            <person name="Schwarz E.M."/>
        </authorList>
    </citation>
    <scope>NUCLEOTIDE SEQUENCE [LARGE SCALE GENOMIC DNA]</scope>
    <source>
        <strain evidence="7 8">Aroian</strain>
        <tissue evidence="7">Whole animal</tissue>
    </source>
</reference>
<protein>
    <recommendedName>
        <fullName evidence="6">Peptidase C1A papain C-terminal domain-containing protein</fullName>
    </recommendedName>
</protein>
<dbReference type="Gene3D" id="3.90.70.10">
    <property type="entry name" value="Cysteine proteinases"/>
    <property type="match status" value="1"/>
</dbReference>
<evidence type="ECO:0000256" key="3">
    <source>
        <dbReference type="ARBA" id="ARBA00022801"/>
    </source>
</evidence>
<comment type="caution">
    <text evidence="7">The sequence shown here is derived from an EMBL/GenBank/DDBJ whole genome shotgun (WGS) entry which is preliminary data.</text>
</comment>